<feature type="region of interest" description="Disordered" evidence="1">
    <location>
        <begin position="1"/>
        <end position="32"/>
    </location>
</feature>
<dbReference type="EMBL" id="OW152828">
    <property type="protein sequence ID" value="CAH2045551.1"/>
    <property type="molecule type" value="Genomic_DNA"/>
</dbReference>
<dbReference type="Proteomes" id="UP000837857">
    <property type="component" value="Chromosome 16"/>
</dbReference>
<evidence type="ECO:0000313" key="2">
    <source>
        <dbReference type="EMBL" id="CAH2045551.1"/>
    </source>
</evidence>
<evidence type="ECO:0000256" key="1">
    <source>
        <dbReference type="SAM" id="MobiDB-lite"/>
    </source>
</evidence>
<accession>A0ABN8I583</accession>
<keyword evidence="3" id="KW-1185">Reference proteome</keyword>
<feature type="non-terminal residue" evidence="2">
    <location>
        <position position="68"/>
    </location>
</feature>
<sequence length="68" mass="7050">MGDVEFKTTSSHPAGGSGGVGVGGAGRRRPCPCGNRYAHVQTAHAQLLLHKHLALEPPALPSSNRSHN</sequence>
<proteinExistence type="predicted"/>
<feature type="compositionally biased region" description="Gly residues" evidence="1">
    <location>
        <begin position="15"/>
        <end position="25"/>
    </location>
</feature>
<protein>
    <submittedName>
        <fullName evidence="2">Uncharacterized protein</fullName>
    </submittedName>
</protein>
<evidence type="ECO:0000313" key="3">
    <source>
        <dbReference type="Proteomes" id="UP000837857"/>
    </source>
</evidence>
<name>A0ABN8I583_9NEOP</name>
<reference evidence="2" key="1">
    <citation type="submission" date="2022-03" db="EMBL/GenBank/DDBJ databases">
        <authorList>
            <person name="Martin H S."/>
        </authorList>
    </citation>
    <scope>NUCLEOTIDE SEQUENCE</scope>
</reference>
<gene>
    <name evidence="2" type="ORF">IPOD504_LOCUS5126</name>
</gene>
<organism evidence="2 3">
    <name type="scientific">Iphiclides podalirius</name>
    <name type="common">scarce swallowtail</name>
    <dbReference type="NCBI Taxonomy" id="110791"/>
    <lineage>
        <taxon>Eukaryota</taxon>
        <taxon>Metazoa</taxon>
        <taxon>Ecdysozoa</taxon>
        <taxon>Arthropoda</taxon>
        <taxon>Hexapoda</taxon>
        <taxon>Insecta</taxon>
        <taxon>Pterygota</taxon>
        <taxon>Neoptera</taxon>
        <taxon>Endopterygota</taxon>
        <taxon>Lepidoptera</taxon>
        <taxon>Glossata</taxon>
        <taxon>Ditrysia</taxon>
        <taxon>Papilionoidea</taxon>
        <taxon>Papilionidae</taxon>
        <taxon>Papilioninae</taxon>
        <taxon>Iphiclides</taxon>
    </lineage>
</organism>